<dbReference type="Proteomes" id="UP001164963">
    <property type="component" value="Chromosome"/>
</dbReference>
<evidence type="ECO:0000313" key="2">
    <source>
        <dbReference type="Proteomes" id="UP001164963"/>
    </source>
</evidence>
<dbReference type="EMBL" id="CP098740">
    <property type="protein sequence ID" value="UZK55870.1"/>
    <property type="molecule type" value="Genomic_DNA"/>
</dbReference>
<organism evidence="1 2">
    <name type="scientific">Streptomyces drozdowiczii</name>
    <dbReference type="NCBI Taxonomy" id="202862"/>
    <lineage>
        <taxon>Bacteria</taxon>
        <taxon>Bacillati</taxon>
        <taxon>Actinomycetota</taxon>
        <taxon>Actinomycetes</taxon>
        <taxon>Kitasatosporales</taxon>
        <taxon>Streptomycetaceae</taxon>
        <taxon>Streptomyces</taxon>
    </lineage>
</organism>
<dbReference type="InterPro" id="IPR011990">
    <property type="entry name" value="TPR-like_helical_dom_sf"/>
</dbReference>
<proteinExistence type="predicted"/>
<evidence type="ECO:0000313" key="1">
    <source>
        <dbReference type="EMBL" id="UZK55870.1"/>
    </source>
</evidence>
<dbReference type="PANTHER" id="PTHR11102">
    <property type="entry name" value="SEL-1-LIKE PROTEIN"/>
    <property type="match status" value="1"/>
</dbReference>
<evidence type="ECO:0008006" key="3">
    <source>
        <dbReference type="Google" id="ProtNLM"/>
    </source>
</evidence>
<dbReference type="PANTHER" id="PTHR11102:SF160">
    <property type="entry name" value="ERAD-ASSOCIATED E3 UBIQUITIN-PROTEIN LIGASE COMPONENT HRD3"/>
    <property type="match status" value="1"/>
</dbReference>
<dbReference type="SUPFAM" id="SSF81901">
    <property type="entry name" value="HCP-like"/>
    <property type="match status" value="2"/>
</dbReference>
<reference evidence="1" key="1">
    <citation type="journal article" date="2022" name="Front. Microbiol.">
        <title>Mirubactin C rescues the lethal effect of cell wall biosynthesis mutations in Bacillus subtilis.</title>
        <authorList>
            <person name="Kepplinger B."/>
            <person name="Wen X."/>
            <person name="Tyler A.R."/>
            <person name="Kim B.Y."/>
            <person name="Brown J."/>
            <person name="Banks P."/>
            <person name="Dashti Y."/>
            <person name="Mackenzie E.S."/>
            <person name="Wills C."/>
            <person name="Kawai Y."/>
            <person name="Waldron K.J."/>
            <person name="Allenby N.E.E."/>
            <person name="Wu L.J."/>
            <person name="Hall M.J."/>
            <person name="Errington J."/>
        </authorList>
    </citation>
    <scope>NUCLEOTIDE SEQUENCE</scope>
    <source>
        <strain evidence="1">MDA8-470</strain>
    </source>
</reference>
<keyword evidence="2" id="KW-1185">Reference proteome</keyword>
<sequence length="383" mass="43323">MRELFELDAHFADYPGLAPRADALYRRGSALSAEAGMYYAMFLTETGEESWPEAIELLLRAREEGVPQAAALLGNKCEQRGEMAMAERAHLLAVEAGEEAPKWNLGMLCLRFGRYDEAERWFREFGEDDQDAVRQLARIVALREGGPRAEDEPDYRQLAALRERAEAGDVRAGYEYADMLNDWGGKNARHLIPWLEPAARAGDADALYDLAQLCAKLRRFTDRDMWHRKSAEAGDQHSCHHMGWLSDHHHDYQESERWYVRAAGLGSRLDSMIAGKLMVQRGAYTEAEPYLRRAWEEGDDSDEFRTETAGYYGTALRHLGRLGEAMGLLATAVEGWDGVRRLYGSDDLDVLARMIDPAKELEALDEALDAELDAELEEDDDEE</sequence>
<name>A0ABY6PV14_9ACTN</name>
<dbReference type="InterPro" id="IPR050767">
    <property type="entry name" value="Sel1_AlgK"/>
</dbReference>
<accession>A0ABY6PV14</accession>
<dbReference type="Gene3D" id="1.25.40.10">
    <property type="entry name" value="Tetratricopeptide repeat domain"/>
    <property type="match status" value="2"/>
</dbReference>
<dbReference type="RefSeq" id="WP_265543823.1">
    <property type="nucleotide sequence ID" value="NZ_CP098740.1"/>
</dbReference>
<gene>
    <name evidence="1" type="ORF">NEH16_18690</name>
</gene>
<protein>
    <recommendedName>
        <fullName evidence="3">Tetratricopeptide repeat protein</fullName>
    </recommendedName>
</protein>